<gene>
    <name evidence="1" type="ORF">NPIL_12331</name>
</gene>
<proteinExistence type="predicted"/>
<accession>A0A8X6PF69</accession>
<evidence type="ECO:0000313" key="1">
    <source>
        <dbReference type="EMBL" id="GFT61258.1"/>
    </source>
</evidence>
<dbReference type="Proteomes" id="UP000887013">
    <property type="component" value="Unassembled WGS sequence"/>
</dbReference>
<reference evidence="1" key="1">
    <citation type="submission" date="2020-08" db="EMBL/GenBank/DDBJ databases">
        <title>Multicomponent nature underlies the extraordinary mechanical properties of spider dragline silk.</title>
        <authorList>
            <person name="Kono N."/>
            <person name="Nakamura H."/>
            <person name="Mori M."/>
            <person name="Yoshida Y."/>
            <person name="Ohtoshi R."/>
            <person name="Malay A.D."/>
            <person name="Moran D.A.P."/>
            <person name="Tomita M."/>
            <person name="Numata K."/>
            <person name="Arakawa K."/>
        </authorList>
    </citation>
    <scope>NUCLEOTIDE SEQUENCE</scope>
</reference>
<protein>
    <submittedName>
        <fullName evidence="1">Uncharacterized protein</fullName>
    </submittedName>
</protein>
<sequence length="97" mass="11052">MFKNFSHKIILLQNSRNKIQVGVQSFSARCRERSVQDQLLSPSPGFFHVLGTEVSLTKTASDLFCVDATLFVAAARWPWQPQDSCSNMCRRDKECLQ</sequence>
<keyword evidence="2" id="KW-1185">Reference proteome</keyword>
<name>A0A8X6PF69_NEPPI</name>
<organism evidence="1 2">
    <name type="scientific">Nephila pilipes</name>
    <name type="common">Giant wood spider</name>
    <name type="synonym">Nephila maculata</name>
    <dbReference type="NCBI Taxonomy" id="299642"/>
    <lineage>
        <taxon>Eukaryota</taxon>
        <taxon>Metazoa</taxon>
        <taxon>Ecdysozoa</taxon>
        <taxon>Arthropoda</taxon>
        <taxon>Chelicerata</taxon>
        <taxon>Arachnida</taxon>
        <taxon>Araneae</taxon>
        <taxon>Araneomorphae</taxon>
        <taxon>Entelegynae</taxon>
        <taxon>Araneoidea</taxon>
        <taxon>Nephilidae</taxon>
        <taxon>Nephila</taxon>
    </lineage>
</organism>
<dbReference type="AlphaFoldDB" id="A0A8X6PF69"/>
<comment type="caution">
    <text evidence="1">The sequence shown here is derived from an EMBL/GenBank/DDBJ whole genome shotgun (WGS) entry which is preliminary data.</text>
</comment>
<evidence type="ECO:0000313" key="2">
    <source>
        <dbReference type="Proteomes" id="UP000887013"/>
    </source>
</evidence>
<dbReference type="EMBL" id="BMAW01114321">
    <property type="protein sequence ID" value="GFT61258.1"/>
    <property type="molecule type" value="Genomic_DNA"/>
</dbReference>